<dbReference type="PANTHER" id="PTHR34033:SF1">
    <property type="entry name" value="AP-5 COMPLEX SUBUNIT BETA-1"/>
    <property type="match status" value="1"/>
</dbReference>
<evidence type="ECO:0000313" key="5">
    <source>
        <dbReference type="RefSeq" id="XP_008803596.3"/>
    </source>
</evidence>
<reference evidence="4" key="1">
    <citation type="journal article" date="2019" name="Nat. Commun.">
        <title>Genome-wide association mapping of date palm fruit traits.</title>
        <authorList>
            <person name="Hazzouri K.M."/>
            <person name="Gros-Balthazard M."/>
            <person name="Flowers J.M."/>
            <person name="Copetti D."/>
            <person name="Lemansour A."/>
            <person name="Lebrun M."/>
            <person name="Masmoudi K."/>
            <person name="Ferrand S."/>
            <person name="Dhar M.I."/>
            <person name="Fresquez Z.A."/>
            <person name="Rosas U."/>
            <person name="Zhang J."/>
            <person name="Talag J."/>
            <person name="Lee S."/>
            <person name="Kudrna D."/>
            <person name="Powell R.F."/>
            <person name="Leitch I.J."/>
            <person name="Krueger R.R."/>
            <person name="Wing R.A."/>
            <person name="Amiri K.M.A."/>
            <person name="Purugganan M.D."/>
        </authorList>
    </citation>
    <scope>NUCLEOTIDE SEQUENCE [LARGE SCALE GENOMIC DNA]</scope>
    <source>
        <strain evidence="4">cv. Khalas</strain>
    </source>
</reference>
<proteinExistence type="predicted"/>
<feature type="region of interest" description="Disordered" evidence="1">
    <location>
        <begin position="1"/>
        <end position="20"/>
    </location>
</feature>
<reference evidence="5" key="2">
    <citation type="submission" date="2025-08" db="UniProtKB">
        <authorList>
            <consortium name="RefSeq"/>
        </authorList>
    </citation>
    <scope>IDENTIFICATION</scope>
    <source>
        <tissue evidence="5">Young leaves</tissue>
    </source>
</reference>
<organism evidence="4 5">
    <name type="scientific">Phoenix dactylifera</name>
    <name type="common">Date palm</name>
    <dbReference type="NCBI Taxonomy" id="42345"/>
    <lineage>
        <taxon>Eukaryota</taxon>
        <taxon>Viridiplantae</taxon>
        <taxon>Streptophyta</taxon>
        <taxon>Embryophyta</taxon>
        <taxon>Tracheophyta</taxon>
        <taxon>Spermatophyta</taxon>
        <taxon>Magnoliopsida</taxon>
        <taxon>Liliopsida</taxon>
        <taxon>Arecaceae</taxon>
        <taxon>Coryphoideae</taxon>
        <taxon>Phoeniceae</taxon>
        <taxon>Phoenix</taxon>
    </lineage>
</organism>
<dbReference type="InterPro" id="IPR048979">
    <property type="entry name" value="AP5B1_middle"/>
</dbReference>
<evidence type="ECO:0000259" key="2">
    <source>
        <dbReference type="Pfam" id="PF21588"/>
    </source>
</evidence>
<dbReference type="GO" id="GO:0030119">
    <property type="term" value="C:AP-type membrane coat adaptor complex"/>
    <property type="evidence" value="ECO:0007669"/>
    <property type="project" value="TreeGrafter"/>
</dbReference>
<dbReference type="GO" id="GO:0016197">
    <property type="term" value="P:endosomal transport"/>
    <property type="evidence" value="ECO:0007669"/>
    <property type="project" value="InterPro"/>
</dbReference>
<evidence type="ECO:0000313" key="4">
    <source>
        <dbReference type="Proteomes" id="UP000228380"/>
    </source>
</evidence>
<dbReference type="PANTHER" id="PTHR34033">
    <property type="entry name" value="AP-5 COMPLEX SUBUNIT BETA-1"/>
    <property type="match status" value="1"/>
</dbReference>
<dbReference type="InterPro" id="IPR048981">
    <property type="entry name" value="AP5B1_C"/>
</dbReference>
<dbReference type="RefSeq" id="XP_008803596.3">
    <property type="nucleotide sequence ID" value="XM_008805374.4"/>
</dbReference>
<dbReference type="Pfam" id="PF21588">
    <property type="entry name" value="AP5B1_middle"/>
    <property type="match status" value="1"/>
</dbReference>
<dbReference type="Pfam" id="PF21590">
    <property type="entry name" value="AP5B1_C"/>
    <property type="match status" value="1"/>
</dbReference>
<name>A0A8B7CPG4_PHODC</name>
<feature type="domain" description="AP5B1 middle" evidence="2">
    <location>
        <begin position="255"/>
        <end position="656"/>
    </location>
</feature>
<gene>
    <name evidence="5" type="primary">LOC103717108</name>
</gene>
<dbReference type="InterPro" id="IPR038741">
    <property type="entry name" value="AP5B1"/>
</dbReference>
<dbReference type="GeneID" id="103717108"/>
<dbReference type="Proteomes" id="UP000228380">
    <property type="component" value="Chromosome 17"/>
</dbReference>
<evidence type="ECO:0000256" key="1">
    <source>
        <dbReference type="SAM" id="MobiDB-lite"/>
    </source>
</evidence>
<feature type="domain" description="AP5B1 C-terminal" evidence="3">
    <location>
        <begin position="1069"/>
        <end position="1121"/>
    </location>
</feature>
<sequence length="1125" mass="123394">MEKQASGRHPPAGAPPPLQLSPQDWETLIDDFQSGVHGRFARWLSLPLLDLALHALLRRDFPSALKPHLLIFLEDSFPLLPLPSPAAALPPLLDALRALLQSPSPDAAAVRDQAILSATAVAVAALPSPLPPSAASHLESLTEVLLAVANRPNHGPDRLSRALACESLRELERANPLLLSDVAGHLWVLAQAERTHAAQSYLLLLAAVVRNIALHGLLSSPSSVLSTSTPLVPFSAPQSLFSPPDPYREPSDLNVREIRRVMAFLLERPHALTPPATMELVSMLTSIAGVLEQSVPVVTALLKVQFSGLLYSYDPILCHVVLMLYSRFSDAFTGEDERGITRRLALVARETHHPLIFRLLALHWLLGLPRLGHGRASLAPLAPNFYPTVFDPLALKAKKLDVLSCIAASLDVSKGEGKGEEEEKEGRRPEVVKLFEDGLVCVSAFKWLPPRSTETSVAFRTLHTFLIGVAPHPSGSSENSEIGVLMQSTIFHTVQSMLVSLALEHHGLVPVIATFVDRLLACKAHRQVGEWLLQTLDEHLLPKLESGYRLASYFPIFERIAESDMIPPRGLLELLTRHMVTLSDKHGPDTWLRSWSQGSKVLGICRTMLKHHHSSRVFLALSHLLAFTCQFFPDLEVRDNARIYLRMLLCIPGKKLRHIMNLGEQPSGVSPSPHPGSLFQVPSPRHSQDLKKSVGVSSYIHLERVIPLLVKQSWSLTLPNLSNGDTKSSHVEGIKDTSATPSTELEGEGEVNIERIILPKEPLRVMDSKVAEILGVLRRHFACIPDYRHMPAIKIRIACRLRFDSEPFTRVWGAASFALDSEEVDGLPALYATTITFSSTSKYGSIPPCRVPFLLGEPSRTGFDIVPVDNSCEEEDSSFCASVMIELEPREPVPGLIDVAIKANAENGQIISGSLQSITVGIEDMFLKAGIPPDITEDGVPEYCMDLFHALWEACGNSANTGRETFPLSGGKGAVAINGTQSVKLLEVLADSLIRAIERYLAPFVVSVIGSPLVNVVKGNEVIRDVVWGEDSENFAGSNVGALVPYSDNVLLGLPYAEEESDADNPPQVSKRNMGTFLVLIFLPPRFHLLFQMEVSDASTLVRIRTDHWPCLAYVDEYLEALFLT</sequence>
<dbReference type="KEGG" id="pda:103717108"/>
<keyword evidence="4" id="KW-1185">Reference proteome</keyword>
<protein>
    <submittedName>
        <fullName evidence="5">Uncharacterized protein LOC103717108</fullName>
    </submittedName>
</protein>
<dbReference type="AlphaFoldDB" id="A0A8B7CPG4"/>
<evidence type="ECO:0000259" key="3">
    <source>
        <dbReference type="Pfam" id="PF21590"/>
    </source>
</evidence>
<accession>A0A8B7CPG4</accession>
<feature type="region of interest" description="Disordered" evidence="1">
    <location>
        <begin position="727"/>
        <end position="746"/>
    </location>
</feature>
<dbReference type="OrthoDB" id="646197at2759"/>